<comment type="function">
    <text evidence="4 5">Cell division protein that is part of the divisome complex and is recruited early to the Z-ring. Probably stimulates Z-ring formation, perhaps through the cross-linking of FtsZ protofilaments. Its function overlaps with FtsA.</text>
</comment>
<evidence type="ECO:0000256" key="1">
    <source>
        <dbReference type="ARBA" id="ARBA00022618"/>
    </source>
</evidence>
<dbReference type="InterPro" id="IPR038594">
    <property type="entry name" value="SepF-like_sf"/>
</dbReference>
<keyword evidence="1 5" id="KW-0132">Cell division</keyword>
<dbReference type="HAMAP" id="MF_01197">
    <property type="entry name" value="SepF"/>
    <property type="match status" value="1"/>
</dbReference>
<evidence type="ECO:0000256" key="5">
    <source>
        <dbReference type="HAMAP-Rule" id="MF_01197"/>
    </source>
</evidence>
<comment type="subunit">
    <text evidence="5">Homodimer. Interacts with FtsZ.</text>
</comment>
<dbReference type="RefSeq" id="WP_013322411.1">
    <property type="nucleotide sequence ID" value="NC_014501.1"/>
</dbReference>
<protein>
    <recommendedName>
        <fullName evidence="5">Cell division protein SepF</fullName>
    </recommendedName>
</protein>
<dbReference type="AlphaFoldDB" id="E0UF54"/>
<organism evidence="7 8">
    <name type="scientific">Gloeothece verrucosa (strain PCC 7822)</name>
    <name type="common">Cyanothece sp. (strain PCC 7822)</name>
    <dbReference type="NCBI Taxonomy" id="497965"/>
    <lineage>
        <taxon>Bacteria</taxon>
        <taxon>Bacillati</taxon>
        <taxon>Cyanobacteriota</taxon>
        <taxon>Cyanophyceae</taxon>
        <taxon>Oscillatoriophycideae</taxon>
        <taxon>Chroococcales</taxon>
        <taxon>Aphanothecaceae</taxon>
        <taxon>Gloeothece</taxon>
        <taxon>Gloeothece verrucosa</taxon>
    </lineage>
</organism>
<evidence type="ECO:0000256" key="6">
    <source>
        <dbReference type="SAM" id="MobiDB-lite"/>
    </source>
</evidence>
<dbReference type="OrthoDB" id="9815206at2"/>
<comment type="subcellular location">
    <subcellularLocation>
        <location evidence="5">Cytoplasm</location>
    </subcellularLocation>
    <text evidence="5">Localizes to the division site, in a FtsZ-dependent manner.</text>
</comment>
<gene>
    <name evidence="5" type="primary">sepF</name>
    <name evidence="7" type="ordered locus">Cyan7822_2328</name>
</gene>
<feature type="region of interest" description="Disordered" evidence="6">
    <location>
        <begin position="17"/>
        <end position="76"/>
    </location>
</feature>
<dbReference type="InterPro" id="IPR007561">
    <property type="entry name" value="Cell_div_SepF/SepF-rel"/>
</dbReference>
<proteinExistence type="inferred from homology"/>
<dbReference type="GO" id="GO:0043093">
    <property type="term" value="P:FtsZ-dependent cytokinesis"/>
    <property type="evidence" value="ECO:0007669"/>
    <property type="project" value="UniProtKB-UniRule"/>
</dbReference>
<keyword evidence="5" id="KW-0963">Cytoplasm</keyword>
<sequence>MNTILTKLKDFVGITEQEDEYETDYEEMEYDKRYSKNNQSELVEPEEEEPIKSRRTRESFSLTSDTGMGTTTTRNNVIGMPGITNGIAEVVVIEPHSFEEMPQVIQTLRERKSVVLNLNVMDPEEAQRAVDFVAGGTYAIDGHQERIGESIFLFTPNCVKVSTLTGTVHDVPDAPKTSTRSSMSSPIWGAEASRIAQ</sequence>
<dbReference type="STRING" id="497965.Cyan7822_2328"/>
<evidence type="ECO:0000256" key="4">
    <source>
        <dbReference type="ARBA" id="ARBA00044936"/>
    </source>
</evidence>
<feature type="compositionally biased region" description="Acidic residues" evidence="6">
    <location>
        <begin position="17"/>
        <end position="29"/>
    </location>
</feature>
<keyword evidence="8" id="KW-1185">Reference proteome</keyword>
<evidence type="ECO:0000313" key="7">
    <source>
        <dbReference type="EMBL" id="ADN14306.1"/>
    </source>
</evidence>
<dbReference type="eggNOG" id="COG1799">
    <property type="taxonomic scope" value="Bacteria"/>
</dbReference>
<dbReference type="EMBL" id="CP002198">
    <property type="protein sequence ID" value="ADN14306.1"/>
    <property type="molecule type" value="Genomic_DNA"/>
</dbReference>
<evidence type="ECO:0000256" key="3">
    <source>
        <dbReference type="ARBA" id="ARBA00023306"/>
    </source>
</evidence>
<name>E0UF54_GLOV7</name>
<evidence type="ECO:0000256" key="2">
    <source>
        <dbReference type="ARBA" id="ARBA00023210"/>
    </source>
</evidence>
<dbReference type="Pfam" id="PF04472">
    <property type="entry name" value="SepF"/>
    <property type="match status" value="1"/>
</dbReference>
<dbReference type="Proteomes" id="UP000008206">
    <property type="component" value="Chromosome"/>
</dbReference>
<dbReference type="KEGG" id="cyj:Cyan7822_2328"/>
<accession>E0UF54</accession>
<keyword evidence="3 5" id="KW-0131">Cell cycle</keyword>
<dbReference type="GO" id="GO:0005737">
    <property type="term" value="C:cytoplasm"/>
    <property type="evidence" value="ECO:0007669"/>
    <property type="project" value="UniProtKB-SubCell"/>
</dbReference>
<dbReference type="GO" id="GO:0000917">
    <property type="term" value="P:division septum assembly"/>
    <property type="evidence" value="ECO:0007669"/>
    <property type="project" value="UniProtKB-KW"/>
</dbReference>
<evidence type="ECO:0000313" key="8">
    <source>
        <dbReference type="Proteomes" id="UP000008206"/>
    </source>
</evidence>
<comment type="similarity">
    <text evidence="5">Belongs to the SepF family.</text>
</comment>
<reference evidence="8" key="1">
    <citation type="journal article" date="2011" name="MBio">
        <title>Novel metabolic attributes of the genus Cyanothece, comprising a group of unicellular nitrogen-fixing Cyanobacteria.</title>
        <authorList>
            <person name="Bandyopadhyay A."/>
            <person name="Elvitigala T."/>
            <person name="Welsh E."/>
            <person name="Stockel J."/>
            <person name="Liberton M."/>
            <person name="Min H."/>
            <person name="Sherman L.A."/>
            <person name="Pakrasi H.B."/>
        </authorList>
    </citation>
    <scope>NUCLEOTIDE SEQUENCE [LARGE SCALE GENOMIC DNA]</scope>
    <source>
        <strain evidence="8">PCC 7822</strain>
    </source>
</reference>
<dbReference type="PANTHER" id="PTHR35798:SF1">
    <property type="entry name" value="CELL DIVISION PROTEIN SEPF"/>
    <property type="match status" value="1"/>
</dbReference>
<dbReference type="InterPro" id="IPR023052">
    <property type="entry name" value="Cell_div_SepF"/>
</dbReference>
<feature type="compositionally biased region" description="Low complexity" evidence="6">
    <location>
        <begin position="63"/>
        <end position="73"/>
    </location>
</feature>
<dbReference type="HOGENOM" id="CLU_078499_1_1_3"/>
<keyword evidence="2 5" id="KW-0717">Septation</keyword>
<dbReference type="PANTHER" id="PTHR35798">
    <property type="entry name" value="CELL DIVISION PROTEIN SEPF"/>
    <property type="match status" value="1"/>
</dbReference>
<dbReference type="Gene3D" id="3.30.110.150">
    <property type="entry name" value="SepF-like protein"/>
    <property type="match status" value="1"/>
</dbReference>